<dbReference type="PRINTS" id="PR00455">
    <property type="entry name" value="HTHTETR"/>
</dbReference>
<name>F2J087_POLGS</name>
<dbReference type="InterPro" id="IPR036271">
    <property type="entry name" value="Tet_transcr_reg_TetR-rel_C_sf"/>
</dbReference>
<dbReference type="Gene3D" id="1.10.10.60">
    <property type="entry name" value="Homeodomain-like"/>
    <property type="match status" value="1"/>
</dbReference>
<dbReference type="Pfam" id="PF14246">
    <property type="entry name" value="TetR_C_7"/>
    <property type="match status" value="1"/>
</dbReference>
<feature type="DNA-binding region" description="H-T-H motif" evidence="4">
    <location>
        <begin position="34"/>
        <end position="53"/>
    </location>
</feature>
<evidence type="ECO:0000256" key="2">
    <source>
        <dbReference type="ARBA" id="ARBA00023125"/>
    </source>
</evidence>
<sequence length="209" mass="22544">MSGDQAQSVSDRKRKQIIEAAIAEFQQRGFAGASMDRISERAGVSKRTVYNHFDSKEALFRAIADCLAERMSSVCDMRYGSGEPVAAQLARLGWAEGALLIDPCFMRMARMLMGEAIRDPHLATAMAAKVDKMCVFEGFMRAAFADGALANGEPDIAAAQFLGLIKARGFFPQLMGGALCARAEMDAIIADAVALILRAYGPRPSRVDG</sequence>
<dbReference type="Proteomes" id="UP000008130">
    <property type="component" value="Chromosome"/>
</dbReference>
<dbReference type="FunFam" id="1.10.10.60:FF:000141">
    <property type="entry name" value="TetR family transcriptional regulator"/>
    <property type="match status" value="1"/>
</dbReference>
<evidence type="ECO:0000256" key="1">
    <source>
        <dbReference type="ARBA" id="ARBA00023015"/>
    </source>
</evidence>
<dbReference type="PROSITE" id="PS50977">
    <property type="entry name" value="HTH_TETR_2"/>
    <property type="match status" value="1"/>
</dbReference>
<dbReference type="HOGENOM" id="CLU_069356_27_0_5"/>
<dbReference type="PROSITE" id="PS01081">
    <property type="entry name" value="HTH_TETR_1"/>
    <property type="match status" value="1"/>
</dbReference>
<dbReference type="eggNOG" id="COG1309">
    <property type="taxonomic scope" value="Bacteria"/>
</dbReference>
<protein>
    <submittedName>
        <fullName evidence="6">Transcriptional regulator, TetR family protein</fullName>
    </submittedName>
</protein>
<keyword evidence="1" id="KW-0805">Transcription regulation</keyword>
<gene>
    <name evidence="6" type="ordered locus">SL003B_0183</name>
</gene>
<evidence type="ECO:0000256" key="4">
    <source>
        <dbReference type="PROSITE-ProRule" id="PRU00335"/>
    </source>
</evidence>
<keyword evidence="7" id="KW-1185">Reference proteome</keyword>
<dbReference type="InterPro" id="IPR001647">
    <property type="entry name" value="HTH_TetR"/>
</dbReference>
<dbReference type="STRING" id="991905.SL003B_0183"/>
<reference evidence="6 7" key="1">
    <citation type="journal article" date="2011" name="J. Bacteriol.">
        <title>Complete genome sequence of Polymorphum gilvum SL003B-26A1T, a crude oil-degrading bacterium from oil-polluted saline soil.</title>
        <authorList>
            <person name="Li S.G."/>
            <person name="Tang Y.Q."/>
            <person name="Nie Y."/>
            <person name="Cai M."/>
            <person name="Wu X.L."/>
        </authorList>
    </citation>
    <scope>NUCLEOTIDE SEQUENCE [LARGE SCALE GENOMIC DNA]</scope>
    <source>
        <strain evidence="7">LMG 25793 / CGMCC 1.9160 / SL003B-26A1</strain>
    </source>
</reference>
<accession>F2J087</accession>
<dbReference type="InterPro" id="IPR009057">
    <property type="entry name" value="Homeodomain-like_sf"/>
</dbReference>
<feature type="domain" description="HTH tetR-type" evidence="5">
    <location>
        <begin position="11"/>
        <end position="71"/>
    </location>
</feature>
<dbReference type="Pfam" id="PF00440">
    <property type="entry name" value="TetR_N"/>
    <property type="match status" value="1"/>
</dbReference>
<dbReference type="InterPro" id="IPR050109">
    <property type="entry name" value="HTH-type_TetR-like_transc_reg"/>
</dbReference>
<dbReference type="RefSeq" id="WP_013650946.1">
    <property type="nucleotide sequence ID" value="NC_015259.1"/>
</dbReference>
<dbReference type="GO" id="GO:0000976">
    <property type="term" value="F:transcription cis-regulatory region binding"/>
    <property type="evidence" value="ECO:0007669"/>
    <property type="project" value="TreeGrafter"/>
</dbReference>
<dbReference type="KEGG" id="pgv:SL003B_0183"/>
<dbReference type="PANTHER" id="PTHR30055:SF224">
    <property type="entry name" value="TRANSCRIPTIONAL REGULATOR TETR FAMILY"/>
    <property type="match status" value="1"/>
</dbReference>
<dbReference type="GO" id="GO:0003700">
    <property type="term" value="F:DNA-binding transcription factor activity"/>
    <property type="evidence" value="ECO:0007669"/>
    <property type="project" value="TreeGrafter"/>
</dbReference>
<dbReference type="SUPFAM" id="SSF48498">
    <property type="entry name" value="Tetracyclin repressor-like, C-terminal domain"/>
    <property type="match status" value="1"/>
</dbReference>
<dbReference type="SUPFAM" id="SSF46689">
    <property type="entry name" value="Homeodomain-like"/>
    <property type="match status" value="1"/>
</dbReference>
<evidence type="ECO:0000313" key="6">
    <source>
        <dbReference type="EMBL" id="ADZ68622.1"/>
    </source>
</evidence>
<keyword evidence="3" id="KW-0804">Transcription</keyword>
<dbReference type="InterPro" id="IPR039536">
    <property type="entry name" value="TetR_C_Proteobacteria"/>
</dbReference>
<dbReference type="AlphaFoldDB" id="F2J087"/>
<organism evidence="6 7">
    <name type="scientific">Polymorphum gilvum (strain LMG 25793 / CGMCC 1.9160 / SL003B-26A1)</name>
    <dbReference type="NCBI Taxonomy" id="991905"/>
    <lineage>
        <taxon>Bacteria</taxon>
        <taxon>Pseudomonadati</taxon>
        <taxon>Pseudomonadota</taxon>
        <taxon>Alphaproteobacteria</taxon>
        <taxon>Rhodobacterales</taxon>
        <taxon>Paracoccaceae</taxon>
        <taxon>Polymorphum</taxon>
    </lineage>
</organism>
<dbReference type="PATRIC" id="fig|991905.3.peg.187"/>
<evidence type="ECO:0000256" key="3">
    <source>
        <dbReference type="ARBA" id="ARBA00023163"/>
    </source>
</evidence>
<keyword evidence="2 4" id="KW-0238">DNA-binding</keyword>
<dbReference type="InterPro" id="IPR023772">
    <property type="entry name" value="DNA-bd_HTH_TetR-type_CS"/>
</dbReference>
<proteinExistence type="predicted"/>
<dbReference type="EMBL" id="CP002568">
    <property type="protein sequence ID" value="ADZ68622.1"/>
    <property type="molecule type" value="Genomic_DNA"/>
</dbReference>
<evidence type="ECO:0000259" key="5">
    <source>
        <dbReference type="PROSITE" id="PS50977"/>
    </source>
</evidence>
<dbReference type="OrthoDB" id="9816431at2"/>
<dbReference type="Gene3D" id="1.10.357.10">
    <property type="entry name" value="Tetracycline Repressor, domain 2"/>
    <property type="match status" value="1"/>
</dbReference>
<dbReference type="PANTHER" id="PTHR30055">
    <property type="entry name" value="HTH-TYPE TRANSCRIPTIONAL REGULATOR RUTR"/>
    <property type="match status" value="1"/>
</dbReference>
<evidence type="ECO:0000313" key="7">
    <source>
        <dbReference type="Proteomes" id="UP000008130"/>
    </source>
</evidence>